<protein>
    <submittedName>
        <fullName evidence="1">Uncharacterized protein</fullName>
    </submittedName>
</protein>
<reference evidence="1 2" key="1">
    <citation type="submission" date="2017-11" db="EMBL/GenBank/DDBJ databases">
        <title>Draft genome sequence of magnetotactic bacterium Magnetospirillum kuznetsovii LBB-42.</title>
        <authorList>
            <person name="Grouzdev D.S."/>
            <person name="Rysina M.S."/>
            <person name="Baslerov R.V."/>
            <person name="Koziaeva V."/>
        </authorList>
    </citation>
    <scope>NUCLEOTIDE SEQUENCE [LARGE SCALE GENOMIC DNA]</scope>
    <source>
        <strain evidence="1 2">LBB-42</strain>
    </source>
</reference>
<comment type="caution">
    <text evidence="1">The sequence shown here is derived from an EMBL/GenBank/DDBJ whole genome shotgun (WGS) entry which is preliminary data.</text>
</comment>
<dbReference type="Proteomes" id="UP000251075">
    <property type="component" value="Unassembled WGS sequence"/>
</dbReference>
<evidence type="ECO:0000313" key="1">
    <source>
        <dbReference type="EMBL" id="RAU20776.1"/>
    </source>
</evidence>
<keyword evidence="2" id="KW-1185">Reference proteome</keyword>
<proteinExistence type="predicted"/>
<sequence length="72" mass="8456">MIERDAFEELTSQSEGREETSILCRKTASGAIKELAFCHRDRCFFVKVSGRERLRSDRIEMIMPYFNSHLPE</sequence>
<evidence type="ECO:0000313" key="2">
    <source>
        <dbReference type="Proteomes" id="UP000251075"/>
    </source>
</evidence>
<accession>A0A364NUN3</accession>
<gene>
    <name evidence="1" type="ORF">CU669_17000</name>
</gene>
<dbReference type="EMBL" id="PGTO01000017">
    <property type="protein sequence ID" value="RAU20776.1"/>
    <property type="molecule type" value="Genomic_DNA"/>
</dbReference>
<dbReference type="OrthoDB" id="7359419at2"/>
<dbReference type="AlphaFoldDB" id="A0A364NUN3"/>
<name>A0A364NUN3_9PROT</name>
<dbReference type="RefSeq" id="WP_112146783.1">
    <property type="nucleotide sequence ID" value="NZ_PGTO01000017.1"/>
</dbReference>
<organism evidence="1 2">
    <name type="scientific">Paramagnetospirillum kuznetsovii</name>
    <dbReference type="NCBI Taxonomy" id="2053833"/>
    <lineage>
        <taxon>Bacteria</taxon>
        <taxon>Pseudomonadati</taxon>
        <taxon>Pseudomonadota</taxon>
        <taxon>Alphaproteobacteria</taxon>
        <taxon>Rhodospirillales</taxon>
        <taxon>Magnetospirillaceae</taxon>
        <taxon>Paramagnetospirillum</taxon>
    </lineage>
</organism>